<reference evidence="3" key="2">
    <citation type="submission" date="2020-04" db="EMBL/GenBank/DDBJ databases">
        <authorList>
            <consortium name="NCBI Genome Project"/>
        </authorList>
    </citation>
    <scope>NUCLEOTIDE SEQUENCE</scope>
    <source>
        <strain evidence="3">CBS 342.82</strain>
    </source>
</reference>
<dbReference type="Proteomes" id="UP000504637">
    <property type="component" value="Unplaced"/>
</dbReference>
<organism evidence="3">
    <name type="scientific">Dissoconium aciculare CBS 342.82</name>
    <dbReference type="NCBI Taxonomy" id="1314786"/>
    <lineage>
        <taxon>Eukaryota</taxon>
        <taxon>Fungi</taxon>
        <taxon>Dikarya</taxon>
        <taxon>Ascomycota</taxon>
        <taxon>Pezizomycotina</taxon>
        <taxon>Dothideomycetes</taxon>
        <taxon>Dothideomycetidae</taxon>
        <taxon>Mycosphaerellales</taxon>
        <taxon>Dissoconiaceae</taxon>
        <taxon>Dissoconium</taxon>
    </lineage>
</organism>
<keyword evidence="2" id="KW-1185">Reference proteome</keyword>
<dbReference type="InterPro" id="IPR018555">
    <property type="entry name" value="C630.06c-like"/>
</dbReference>
<feature type="compositionally biased region" description="Polar residues" evidence="1">
    <location>
        <begin position="19"/>
        <end position="34"/>
    </location>
</feature>
<gene>
    <name evidence="3" type="ORF">K489DRAFT_17760</name>
</gene>
<dbReference type="OrthoDB" id="5425061at2759"/>
<protein>
    <recommendedName>
        <fullName evidence="4">DUF2011 domain-containing protein</fullName>
    </recommendedName>
</protein>
<dbReference type="RefSeq" id="XP_033464519.1">
    <property type="nucleotide sequence ID" value="XM_033599425.1"/>
</dbReference>
<reference evidence="3" key="1">
    <citation type="submission" date="2020-01" db="EMBL/GenBank/DDBJ databases">
        <authorList>
            <consortium name="DOE Joint Genome Institute"/>
            <person name="Haridas S."/>
            <person name="Albert R."/>
            <person name="Binder M."/>
            <person name="Bloem J."/>
            <person name="Labutti K."/>
            <person name="Salamov A."/>
            <person name="Andreopoulos B."/>
            <person name="Baker S.E."/>
            <person name="Barry K."/>
            <person name="Bills G."/>
            <person name="Bluhm B.H."/>
            <person name="Cannon C."/>
            <person name="Castanera R."/>
            <person name="Culley D.E."/>
            <person name="Daum C."/>
            <person name="Ezra D."/>
            <person name="Gonzalez J.B."/>
            <person name="Henrissat B."/>
            <person name="Kuo A."/>
            <person name="Liang C."/>
            <person name="Lipzen A."/>
            <person name="Lutzoni F."/>
            <person name="Magnuson J."/>
            <person name="Mondo S."/>
            <person name="Nolan M."/>
            <person name="Ohm R."/>
            <person name="Pangilinan J."/>
            <person name="Park H.-J."/>
            <person name="Ramirez L."/>
            <person name="Alfaro M."/>
            <person name="Sun H."/>
            <person name="Tritt A."/>
            <person name="Yoshinaga Y."/>
            <person name="Zwiers L.-H."/>
            <person name="Turgeon B.G."/>
            <person name="Goodwin S.B."/>
            <person name="Spatafora J.W."/>
            <person name="Crous P.W."/>
            <person name="Grigoriev I.V."/>
        </authorList>
    </citation>
    <scope>NUCLEOTIDE SEQUENCE</scope>
    <source>
        <strain evidence="3">CBS 342.82</strain>
    </source>
</reference>
<sequence length="257" mass="29005">MMERIVRRSELRSDDEGSHLSSEQDLPPTSTRSQPAFEFIKHDIRPDDVSHQGPNAADDEEELEFCLFAPSADISGPEEKSLPVAKIRLQSPAAQDATPGFTRAQRDQSYYLTQAPTADKQQGFEISAFTGDQIIAQSKIPWTGSAYAWRVIRLPCTRKQRLVLAEPNAVYEKLLGAAAPATRKRKGKAARIKVRKQIADRNMKEEQKRKVAEENDAMDREKRTRRNREKKVKKKLREKAKKQSSAGEAAQESDVSD</sequence>
<evidence type="ECO:0008006" key="4">
    <source>
        <dbReference type="Google" id="ProtNLM"/>
    </source>
</evidence>
<name>A0A6J3MHW7_9PEZI</name>
<reference evidence="3" key="3">
    <citation type="submission" date="2025-08" db="UniProtKB">
        <authorList>
            <consortium name="RefSeq"/>
        </authorList>
    </citation>
    <scope>IDENTIFICATION</scope>
    <source>
        <strain evidence="3">CBS 342.82</strain>
    </source>
</reference>
<feature type="compositionally biased region" description="Basic and acidic residues" evidence="1">
    <location>
        <begin position="1"/>
        <end position="18"/>
    </location>
</feature>
<feature type="compositionally biased region" description="Basic and acidic residues" evidence="1">
    <location>
        <begin position="198"/>
        <end position="222"/>
    </location>
</feature>
<accession>A0A6J3MHW7</accession>
<feature type="compositionally biased region" description="Basic residues" evidence="1">
    <location>
        <begin position="223"/>
        <end position="242"/>
    </location>
</feature>
<evidence type="ECO:0000256" key="1">
    <source>
        <dbReference type="SAM" id="MobiDB-lite"/>
    </source>
</evidence>
<proteinExistence type="predicted"/>
<dbReference type="AlphaFoldDB" id="A0A6J3MHW7"/>
<dbReference type="Pfam" id="PF09428">
    <property type="entry name" value="DUF2011"/>
    <property type="match status" value="1"/>
</dbReference>
<evidence type="ECO:0000313" key="3">
    <source>
        <dbReference type="RefSeq" id="XP_033464519.1"/>
    </source>
</evidence>
<feature type="region of interest" description="Disordered" evidence="1">
    <location>
        <begin position="1"/>
        <end position="60"/>
    </location>
</feature>
<evidence type="ECO:0000313" key="2">
    <source>
        <dbReference type="Proteomes" id="UP000504637"/>
    </source>
</evidence>
<dbReference type="GeneID" id="54357224"/>
<feature type="compositionally biased region" description="Basic and acidic residues" evidence="1">
    <location>
        <begin position="39"/>
        <end position="50"/>
    </location>
</feature>
<feature type="region of interest" description="Disordered" evidence="1">
    <location>
        <begin position="198"/>
        <end position="257"/>
    </location>
</feature>